<name>A0ABT1Y5B1_9FIRM</name>
<dbReference type="Pfam" id="PF00672">
    <property type="entry name" value="HAMP"/>
    <property type="match status" value="1"/>
</dbReference>
<feature type="transmembrane region" description="Helical" evidence="12">
    <location>
        <begin position="284"/>
        <end position="304"/>
    </location>
</feature>
<dbReference type="InterPro" id="IPR004358">
    <property type="entry name" value="Sig_transdc_His_kin-like_C"/>
</dbReference>
<evidence type="ECO:0000256" key="11">
    <source>
        <dbReference type="ARBA" id="ARBA00023136"/>
    </source>
</evidence>
<evidence type="ECO:0000256" key="4">
    <source>
        <dbReference type="ARBA" id="ARBA00022475"/>
    </source>
</evidence>
<dbReference type="InterPro" id="IPR033479">
    <property type="entry name" value="dCache_1"/>
</dbReference>
<gene>
    <name evidence="15" type="ORF">NVS47_11150</name>
</gene>
<keyword evidence="8" id="KW-0418">Kinase</keyword>
<dbReference type="Proteomes" id="UP001524944">
    <property type="component" value="Unassembled WGS sequence"/>
</dbReference>
<keyword evidence="7 12" id="KW-0812">Transmembrane</keyword>
<dbReference type="InterPro" id="IPR036097">
    <property type="entry name" value="HisK_dim/P_sf"/>
</dbReference>
<evidence type="ECO:0000259" key="14">
    <source>
        <dbReference type="PROSITE" id="PS50885"/>
    </source>
</evidence>
<dbReference type="RefSeq" id="WP_257913487.1">
    <property type="nucleotide sequence ID" value="NZ_JANPWE010000005.1"/>
</dbReference>
<dbReference type="Gene3D" id="3.30.450.20">
    <property type="entry name" value="PAS domain"/>
    <property type="match status" value="2"/>
</dbReference>
<dbReference type="Pfam" id="PF02518">
    <property type="entry name" value="HATPase_c"/>
    <property type="match status" value="1"/>
</dbReference>
<dbReference type="SUPFAM" id="SSF55785">
    <property type="entry name" value="PYP-like sensor domain (PAS domain)"/>
    <property type="match status" value="1"/>
</dbReference>
<keyword evidence="5" id="KW-0597">Phosphoprotein</keyword>
<dbReference type="InterPro" id="IPR036890">
    <property type="entry name" value="HATPase_C_sf"/>
</dbReference>
<dbReference type="InterPro" id="IPR035965">
    <property type="entry name" value="PAS-like_dom_sf"/>
</dbReference>
<evidence type="ECO:0000256" key="3">
    <source>
        <dbReference type="ARBA" id="ARBA00012438"/>
    </source>
</evidence>
<keyword evidence="11 12" id="KW-0472">Membrane</keyword>
<comment type="subcellular location">
    <subcellularLocation>
        <location evidence="2">Cell membrane</location>
        <topology evidence="2">Multi-pass membrane protein</topology>
    </subcellularLocation>
</comment>
<evidence type="ECO:0000256" key="9">
    <source>
        <dbReference type="ARBA" id="ARBA00022989"/>
    </source>
</evidence>
<keyword evidence="9 12" id="KW-1133">Transmembrane helix</keyword>
<dbReference type="CDD" id="cd06225">
    <property type="entry name" value="HAMP"/>
    <property type="match status" value="1"/>
</dbReference>
<dbReference type="EC" id="2.7.13.3" evidence="3"/>
<dbReference type="EMBL" id="JANPWE010000005">
    <property type="protein sequence ID" value="MCR6546062.1"/>
    <property type="molecule type" value="Genomic_DNA"/>
</dbReference>
<proteinExistence type="predicted"/>
<evidence type="ECO:0000256" key="8">
    <source>
        <dbReference type="ARBA" id="ARBA00022777"/>
    </source>
</evidence>
<dbReference type="InterPro" id="IPR005467">
    <property type="entry name" value="His_kinase_dom"/>
</dbReference>
<dbReference type="PRINTS" id="PR00344">
    <property type="entry name" value="BCTRLSENSOR"/>
</dbReference>
<dbReference type="PANTHER" id="PTHR43065:SF47">
    <property type="match status" value="1"/>
</dbReference>
<dbReference type="SUPFAM" id="SSF47384">
    <property type="entry name" value="Homodimeric domain of signal transducing histidine kinase"/>
    <property type="match status" value="1"/>
</dbReference>
<feature type="domain" description="Histidine kinase" evidence="13">
    <location>
        <begin position="476"/>
        <end position="692"/>
    </location>
</feature>
<dbReference type="SMART" id="SM00388">
    <property type="entry name" value="HisKA"/>
    <property type="match status" value="1"/>
</dbReference>
<sequence length="695" mass="78395">MDNTSIPWWMRIRTHVLLFGLAMSIFPLFILSNLSFNTVKQYMLNSIWEQNFEGVSVLADEVQEVFKNIENNLSYISVANGDALLGDDENKRQLVFKTLLDQEPFVEEIRVADKNLTVLDKIPWGNTAESDLFIPSHQSIFLSKVIFAETGDPKMYVTTAIPDPNTGERIGYFQVKIDLNSIIDNFTGHRLSKEGNLYFIDKSGNLIGHTEYSRVLDREDFRGNPAVQNFLEGNEYSQGTEYKNSEGTNVIGWFAKVGNPDWGVFIEQTTREAYQPIYSFTLKLLIIAILIMIIGSLLSIIFGLKLVQPLENLEGQVKKIISTGDIQEEIPIESWDEIGRLVQSFNQLLFLLDETNENLKNEKELLRIVVDGIGAGMVLLDEERNIVWWNSIFARWFGDKLTDLPWKLSLEKDRVFTVNVNGEHRHMRQILYELTPDKSNNAAYLLLLEDVTQQTEMEARMIESDKMATVGLLASGVAHEINNPLAIVAAHSEDLLDRLKEEDQSLEQDEIKAGLNIVLEQVIRCKQIISRLLGLARKSHDNDYVDIGQSSAQVLELLKHRAKQKNIKIVSQIDAGLFVLGNESEWQQVVLNIVTNALDASNAGGTLEVAAGRDDNNNEEIHFSVHDYGQGIPEKYLKKLFVPFFTTKPVGQGTGLGLFISYSIVQKMQGKLFIDSTEGKGTIVDITLPSYKVGA</sequence>
<dbReference type="SMART" id="SM00387">
    <property type="entry name" value="HATPase_c"/>
    <property type="match status" value="1"/>
</dbReference>
<keyword evidence="4" id="KW-1003">Cell membrane</keyword>
<keyword evidence="15" id="KW-0067">ATP-binding</keyword>
<keyword evidence="15" id="KW-0547">Nucleotide-binding</keyword>
<keyword evidence="16" id="KW-1185">Reference proteome</keyword>
<evidence type="ECO:0000259" key="13">
    <source>
        <dbReference type="PROSITE" id="PS50109"/>
    </source>
</evidence>
<dbReference type="Pfam" id="PF00512">
    <property type="entry name" value="HisKA"/>
    <property type="match status" value="1"/>
</dbReference>
<dbReference type="InterPro" id="IPR003661">
    <property type="entry name" value="HisK_dim/P_dom"/>
</dbReference>
<feature type="transmembrane region" description="Helical" evidence="12">
    <location>
        <begin position="12"/>
        <end position="36"/>
    </location>
</feature>
<dbReference type="PANTHER" id="PTHR43065">
    <property type="entry name" value="SENSOR HISTIDINE KINASE"/>
    <property type="match status" value="1"/>
</dbReference>
<organism evidence="15 16">
    <name type="scientific">Dehalobacterium formicoaceticum</name>
    <dbReference type="NCBI Taxonomy" id="51515"/>
    <lineage>
        <taxon>Bacteria</taxon>
        <taxon>Bacillati</taxon>
        <taxon>Bacillota</taxon>
        <taxon>Clostridia</taxon>
        <taxon>Eubacteriales</taxon>
        <taxon>Peptococcaceae</taxon>
        <taxon>Dehalobacterium</taxon>
    </lineage>
</organism>
<dbReference type="SUPFAM" id="SSF55874">
    <property type="entry name" value="ATPase domain of HSP90 chaperone/DNA topoisomerase II/histidine kinase"/>
    <property type="match status" value="1"/>
</dbReference>
<comment type="caution">
    <text evidence="15">The sequence shown here is derived from an EMBL/GenBank/DDBJ whole genome shotgun (WGS) entry which is preliminary data.</text>
</comment>
<evidence type="ECO:0000256" key="2">
    <source>
        <dbReference type="ARBA" id="ARBA00004651"/>
    </source>
</evidence>
<evidence type="ECO:0000256" key="5">
    <source>
        <dbReference type="ARBA" id="ARBA00022553"/>
    </source>
</evidence>
<evidence type="ECO:0000313" key="16">
    <source>
        <dbReference type="Proteomes" id="UP001524944"/>
    </source>
</evidence>
<dbReference type="GO" id="GO:0005524">
    <property type="term" value="F:ATP binding"/>
    <property type="evidence" value="ECO:0007669"/>
    <property type="project" value="UniProtKB-KW"/>
</dbReference>
<dbReference type="SUPFAM" id="SSF158472">
    <property type="entry name" value="HAMP domain-like"/>
    <property type="match status" value="1"/>
</dbReference>
<evidence type="ECO:0000256" key="6">
    <source>
        <dbReference type="ARBA" id="ARBA00022679"/>
    </source>
</evidence>
<feature type="domain" description="HAMP" evidence="14">
    <location>
        <begin position="304"/>
        <end position="357"/>
    </location>
</feature>
<protein>
    <recommendedName>
        <fullName evidence="3">histidine kinase</fullName>
        <ecNumber evidence="3">2.7.13.3</ecNumber>
    </recommendedName>
</protein>
<dbReference type="Pfam" id="PF02743">
    <property type="entry name" value="dCache_1"/>
    <property type="match status" value="1"/>
</dbReference>
<evidence type="ECO:0000256" key="1">
    <source>
        <dbReference type="ARBA" id="ARBA00000085"/>
    </source>
</evidence>
<accession>A0ABT1Y5B1</accession>
<evidence type="ECO:0000256" key="12">
    <source>
        <dbReference type="SAM" id="Phobius"/>
    </source>
</evidence>
<dbReference type="PROSITE" id="PS50885">
    <property type="entry name" value="HAMP"/>
    <property type="match status" value="1"/>
</dbReference>
<dbReference type="PROSITE" id="PS50109">
    <property type="entry name" value="HIS_KIN"/>
    <property type="match status" value="1"/>
</dbReference>
<evidence type="ECO:0000313" key="15">
    <source>
        <dbReference type="EMBL" id="MCR6546062.1"/>
    </source>
</evidence>
<keyword evidence="6" id="KW-0808">Transferase</keyword>
<evidence type="ECO:0000256" key="7">
    <source>
        <dbReference type="ARBA" id="ARBA00022692"/>
    </source>
</evidence>
<dbReference type="InterPro" id="IPR003594">
    <property type="entry name" value="HATPase_dom"/>
</dbReference>
<dbReference type="Gene3D" id="3.30.565.10">
    <property type="entry name" value="Histidine kinase-like ATPase, C-terminal domain"/>
    <property type="match status" value="1"/>
</dbReference>
<dbReference type="Gene3D" id="1.10.287.130">
    <property type="match status" value="1"/>
</dbReference>
<dbReference type="InterPro" id="IPR003660">
    <property type="entry name" value="HAMP_dom"/>
</dbReference>
<keyword evidence="10" id="KW-0902">Two-component regulatory system</keyword>
<evidence type="ECO:0000256" key="10">
    <source>
        <dbReference type="ARBA" id="ARBA00023012"/>
    </source>
</evidence>
<dbReference type="CDD" id="cd00082">
    <property type="entry name" value="HisKA"/>
    <property type="match status" value="1"/>
</dbReference>
<comment type="catalytic activity">
    <reaction evidence="1">
        <text>ATP + protein L-histidine = ADP + protein N-phospho-L-histidine.</text>
        <dbReference type="EC" id="2.7.13.3"/>
    </reaction>
</comment>
<reference evidence="15 16" key="1">
    <citation type="submission" date="2022-08" db="EMBL/GenBank/DDBJ databases">
        <title>Proteogenomics of the novel Dehalobacterium formicoaceticum strain EZ94 highlights a key role of methyltransferases during anaerobic dichloromethane degradation.</title>
        <authorList>
            <person name="Wasmund K."/>
        </authorList>
    </citation>
    <scope>NUCLEOTIDE SEQUENCE [LARGE SCALE GENOMIC DNA]</scope>
    <source>
        <strain evidence="15 16">EZ94</strain>
    </source>
</reference>
<dbReference type="Gene3D" id="1.10.8.500">
    <property type="entry name" value="HAMP domain in histidine kinase"/>
    <property type="match status" value="1"/>
</dbReference>